<reference evidence="1 2" key="1">
    <citation type="journal article" date="2015" name="Microbes Environ.">
        <title>Distribution and evolution of nitrogen fixation genes in the phylum bacteroidetes.</title>
        <authorList>
            <person name="Inoue J."/>
            <person name="Oshima K."/>
            <person name="Suda W."/>
            <person name="Sakamoto M."/>
            <person name="Iino T."/>
            <person name="Noda S."/>
            <person name="Hongoh Y."/>
            <person name="Hattori M."/>
            <person name="Ohkuma M."/>
        </authorList>
    </citation>
    <scope>NUCLEOTIDE SEQUENCE [LARGE SCALE GENOMIC DNA]</scope>
    <source>
        <strain evidence="1">JCM 15548</strain>
    </source>
</reference>
<dbReference type="STRING" id="1236989.JCM15548_12276"/>
<accession>A0A0E9LXL0</accession>
<gene>
    <name evidence="1" type="ORF">JCM15548_12276</name>
</gene>
<organism evidence="1 2">
    <name type="scientific">Geofilum rubicundum JCM 15548</name>
    <dbReference type="NCBI Taxonomy" id="1236989"/>
    <lineage>
        <taxon>Bacteria</taxon>
        <taxon>Pseudomonadati</taxon>
        <taxon>Bacteroidota</taxon>
        <taxon>Bacteroidia</taxon>
        <taxon>Marinilabiliales</taxon>
        <taxon>Marinilabiliaceae</taxon>
        <taxon>Geofilum</taxon>
    </lineage>
</organism>
<evidence type="ECO:0000313" key="2">
    <source>
        <dbReference type="Proteomes" id="UP000032900"/>
    </source>
</evidence>
<dbReference type="RefSeq" id="WP_227625652.1">
    <property type="nucleotide sequence ID" value="NZ_BAZW01000017.1"/>
</dbReference>
<protein>
    <submittedName>
        <fullName evidence="1">Uncharacterized protein</fullName>
    </submittedName>
</protein>
<comment type="caution">
    <text evidence="1">The sequence shown here is derived from an EMBL/GenBank/DDBJ whole genome shotgun (WGS) entry which is preliminary data.</text>
</comment>
<keyword evidence="2" id="KW-1185">Reference proteome</keyword>
<dbReference type="AlphaFoldDB" id="A0A0E9LXL0"/>
<evidence type="ECO:0000313" key="1">
    <source>
        <dbReference type="EMBL" id="GAO30033.1"/>
    </source>
</evidence>
<dbReference type="EMBL" id="BAZW01000017">
    <property type="protein sequence ID" value="GAO30033.1"/>
    <property type="molecule type" value="Genomic_DNA"/>
</dbReference>
<proteinExistence type="predicted"/>
<dbReference type="Proteomes" id="UP000032900">
    <property type="component" value="Unassembled WGS sequence"/>
</dbReference>
<name>A0A0E9LXL0_9BACT</name>
<sequence>MRKRMNQEDLHFFGLKVVYKDLVDNGFEVLNVRREMDVNPQILARKEDVLYFIVVRTAPYPEMVYCFRMWLQRWRTMP</sequence>